<feature type="transmembrane region" description="Helical" evidence="1">
    <location>
        <begin position="57"/>
        <end position="79"/>
    </location>
</feature>
<evidence type="ECO:0000256" key="1">
    <source>
        <dbReference type="SAM" id="Phobius"/>
    </source>
</evidence>
<organism evidence="2 3">
    <name type="scientific">Pediococcus stilesii</name>
    <dbReference type="NCBI Taxonomy" id="331679"/>
    <lineage>
        <taxon>Bacteria</taxon>
        <taxon>Bacillati</taxon>
        <taxon>Bacillota</taxon>
        <taxon>Bacilli</taxon>
        <taxon>Lactobacillales</taxon>
        <taxon>Lactobacillaceae</taxon>
        <taxon>Pediococcus</taxon>
    </lineage>
</organism>
<reference evidence="2 3" key="1">
    <citation type="submission" date="2019-05" db="EMBL/GenBank/DDBJ databases">
        <title>The metagenome of a microbial culture collection derived from dairy environment covers the genomic content of the human microbiome.</title>
        <authorList>
            <person name="Roder T."/>
            <person name="Wuthrich D."/>
            <person name="Sattari Z."/>
            <person name="Von Ah U."/>
            <person name="Bar C."/>
            <person name="Ronchi F."/>
            <person name="Macpherson A.J."/>
            <person name="Ganal-Vonarburg S.C."/>
            <person name="Bruggmann R."/>
            <person name="Vergeres G."/>
        </authorList>
    </citation>
    <scope>NUCLEOTIDE SEQUENCE [LARGE SCALE GENOMIC DNA]</scope>
    <source>
        <strain evidence="2 3">FAM 18815</strain>
    </source>
</reference>
<keyword evidence="1" id="KW-0472">Membrane</keyword>
<feature type="transmembrane region" description="Helical" evidence="1">
    <location>
        <begin position="201"/>
        <end position="222"/>
    </location>
</feature>
<evidence type="ECO:0000313" key="2">
    <source>
        <dbReference type="EMBL" id="TLQ05213.1"/>
    </source>
</evidence>
<comment type="caution">
    <text evidence="2">The sequence shown here is derived from an EMBL/GenBank/DDBJ whole genome shotgun (WGS) entry which is preliminary data.</text>
</comment>
<feature type="transmembrane region" description="Helical" evidence="1">
    <location>
        <begin position="129"/>
        <end position="149"/>
    </location>
</feature>
<dbReference type="Pfam" id="PF19700">
    <property type="entry name" value="DUF6198"/>
    <property type="match status" value="1"/>
</dbReference>
<gene>
    <name evidence="2" type="ORF">FEZ51_02795</name>
</gene>
<feature type="transmembrane region" description="Helical" evidence="1">
    <location>
        <begin position="170"/>
        <end position="195"/>
    </location>
</feature>
<keyword evidence="1" id="KW-0812">Transmembrane</keyword>
<accession>A0A5R9BY52</accession>
<evidence type="ECO:0000313" key="3">
    <source>
        <dbReference type="Proteomes" id="UP000305541"/>
    </source>
</evidence>
<dbReference type="InterPro" id="IPR038750">
    <property type="entry name" value="YczE/YyaS-like"/>
</dbReference>
<dbReference type="OrthoDB" id="3237813at2"/>
<dbReference type="AlphaFoldDB" id="A0A5R9BY52"/>
<sequence>MTISDAKRRFFWLVISIILNSAANALTIATRMGSAVWTASAVNLSHWITHSASPTKANAVLGTVLVLYGIGVAFLTMLLTKRLDWGRFIKNILFVVPFSYLVQWITPFWTVTLRLGQLEPNFSHPWQLALAILLDIVGLFGIAVAISLYQRANLIMHPNDDLSYIIRFKYLHGLASASQWISYLPPLLLTVLSFIANKYQIWSFGFGTVWAFLTQGYVQGWADTHIIPRFKHHFSYQTNSTTKSSNS</sequence>
<dbReference type="EMBL" id="VBTH01000003">
    <property type="protein sequence ID" value="TLQ05213.1"/>
    <property type="molecule type" value="Genomic_DNA"/>
</dbReference>
<dbReference type="Proteomes" id="UP000305541">
    <property type="component" value="Unassembled WGS sequence"/>
</dbReference>
<protein>
    <recommendedName>
        <fullName evidence="4">Integral membrane protein</fullName>
    </recommendedName>
</protein>
<evidence type="ECO:0008006" key="4">
    <source>
        <dbReference type="Google" id="ProtNLM"/>
    </source>
</evidence>
<proteinExistence type="predicted"/>
<name>A0A5R9BY52_9LACO</name>
<keyword evidence="1" id="KW-1133">Transmembrane helix</keyword>
<feature type="transmembrane region" description="Helical" evidence="1">
    <location>
        <begin position="91"/>
        <end position="109"/>
    </location>
</feature>